<gene>
    <name evidence="6" type="primary">g9493</name>
    <name evidence="6" type="ORF">VP750_LOCUS8550</name>
</gene>
<feature type="region of interest" description="Disordered" evidence="4">
    <location>
        <begin position="238"/>
        <end position="265"/>
    </location>
</feature>
<dbReference type="NCBIfam" id="TIGR02690">
    <property type="entry name" value="resist_ArsH"/>
    <property type="match status" value="1"/>
</dbReference>
<dbReference type="EC" id="1.6.5.2" evidence="1"/>
<evidence type="ECO:0000259" key="5">
    <source>
        <dbReference type="Pfam" id="PF03358"/>
    </source>
</evidence>
<proteinExistence type="predicted"/>
<dbReference type="InterPro" id="IPR014063">
    <property type="entry name" value="Arsenate-R_ArsH"/>
</dbReference>
<dbReference type="SUPFAM" id="SSF52218">
    <property type="entry name" value="Flavoproteins"/>
    <property type="match status" value="1"/>
</dbReference>
<name>A0ABP1G7X5_9CHLO</name>
<evidence type="ECO:0000313" key="6">
    <source>
        <dbReference type="EMBL" id="CAL5226644.1"/>
    </source>
</evidence>
<dbReference type="InterPro" id="IPR029039">
    <property type="entry name" value="Flavoprotein-like_sf"/>
</dbReference>
<evidence type="ECO:0000256" key="2">
    <source>
        <dbReference type="ARBA" id="ARBA00047678"/>
    </source>
</evidence>
<dbReference type="Pfam" id="PF03358">
    <property type="entry name" value="FMN_red"/>
    <property type="match status" value="1"/>
</dbReference>
<organism evidence="6 7">
    <name type="scientific">Coccomyxa viridis</name>
    <dbReference type="NCBI Taxonomy" id="1274662"/>
    <lineage>
        <taxon>Eukaryota</taxon>
        <taxon>Viridiplantae</taxon>
        <taxon>Chlorophyta</taxon>
        <taxon>core chlorophytes</taxon>
        <taxon>Trebouxiophyceae</taxon>
        <taxon>Trebouxiophyceae incertae sedis</taxon>
        <taxon>Coccomyxaceae</taxon>
        <taxon>Coccomyxa</taxon>
    </lineage>
</organism>
<keyword evidence="7" id="KW-1185">Reference proteome</keyword>
<reference evidence="6 7" key="1">
    <citation type="submission" date="2024-06" db="EMBL/GenBank/DDBJ databases">
        <authorList>
            <person name="Kraege A."/>
            <person name="Thomma B."/>
        </authorList>
    </citation>
    <scope>NUCLEOTIDE SEQUENCE [LARGE SCALE GENOMIC DNA]</scope>
</reference>
<feature type="domain" description="NADPH-dependent FMN reductase-like" evidence="5">
    <location>
        <begin position="49"/>
        <end position="192"/>
    </location>
</feature>
<evidence type="ECO:0000256" key="1">
    <source>
        <dbReference type="ARBA" id="ARBA00012648"/>
    </source>
</evidence>
<dbReference type="Gene3D" id="3.40.50.360">
    <property type="match status" value="1"/>
</dbReference>
<dbReference type="Proteomes" id="UP001497392">
    <property type="component" value="Unassembled WGS sequence"/>
</dbReference>
<dbReference type="EMBL" id="CAXHTA020000016">
    <property type="protein sequence ID" value="CAL5226644.1"/>
    <property type="molecule type" value="Genomic_DNA"/>
</dbReference>
<protein>
    <recommendedName>
        <fullName evidence="1">NAD(P)H dehydrogenase (quinone)</fullName>
        <ecNumber evidence="1">1.6.5.2</ecNumber>
    </recommendedName>
</protein>
<accession>A0ABP1G7X5</accession>
<evidence type="ECO:0000313" key="7">
    <source>
        <dbReference type="Proteomes" id="UP001497392"/>
    </source>
</evidence>
<dbReference type="PANTHER" id="PTHR43590">
    <property type="entry name" value="ARSENIC RESISTANCE PROTEIN ARSH (AFU_ORTHOLOGUE AFUA_5G15030)"/>
    <property type="match status" value="1"/>
</dbReference>
<evidence type="ECO:0000256" key="3">
    <source>
        <dbReference type="ARBA" id="ARBA00048983"/>
    </source>
</evidence>
<sequence>MATPTSRESSEMKEWHLKGQALEMDWVKALDVADAMSCFEESRKEHPLKVLVLYGSLRTTSYSKLLACEFARILERLGADVRMYNPAGLPVKDDVSENHPKVVELRALSQWSEAHVWCCPEQHGTITAVFKNQIDWIPLSLGSVRPSQGRTLAVAQVNGGSQSFNTVNTLRILGRWMRMITIPNQSSVPKAWTEFDSTGRMKAGSLRDRVVDVAEELYKFSMLLRDHSAFLVDRYSERKEKQEKGRLLSQAEKEAEKKTDVAATG</sequence>
<dbReference type="InterPro" id="IPR005025">
    <property type="entry name" value="FMN_Rdtase-like_dom"/>
</dbReference>
<dbReference type="PANTHER" id="PTHR43590:SF1">
    <property type="entry name" value="ARSENIC RESISTANCE PROTEIN ARSH (AFU_ORTHOLOGUE AFUA_5G15030)"/>
    <property type="match status" value="1"/>
</dbReference>
<comment type="catalytic activity">
    <reaction evidence="2">
        <text>a quinone + NADH + H(+) = a quinol + NAD(+)</text>
        <dbReference type="Rhea" id="RHEA:46160"/>
        <dbReference type="ChEBI" id="CHEBI:15378"/>
        <dbReference type="ChEBI" id="CHEBI:24646"/>
        <dbReference type="ChEBI" id="CHEBI:57540"/>
        <dbReference type="ChEBI" id="CHEBI:57945"/>
        <dbReference type="ChEBI" id="CHEBI:132124"/>
        <dbReference type="EC" id="1.6.5.2"/>
    </reaction>
</comment>
<comment type="catalytic activity">
    <reaction evidence="3">
        <text>a quinone + NADPH + H(+) = a quinol + NADP(+)</text>
        <dbReference type="Rhea" id="RHEA:46164"/>
        <dbReference type="ChEBI" id="CHEBI:15378"/>
        <dbReference type="ChEBI" id="CHEBI:24646"/>
        <dbReference type="ChEBI" id="CHEBI:57783"/>
        <dbReference type="ChEBI" id="CHEBI:58349"/>
        <dbReference type="ChEBI" id="CHEBI:132124"/>
        <dbReference type="EC" id="1.6.5.2"/>
    </reaction>
</comment>
<comment type="caution">
    <text evidence="6">The sequence shown here is derived from an EMBL/GenBank/DDBJ whole genome shotgun (WGS) entry which is preliminary data.</text>
</comment>
<evidence type="ECO:0000256" key="4">
    <source>
        <dbReference type="SAM" id="MobiDB-lite"/>
    </source>
</evidence>